<sequence>MKNFKRNNAYFSLCGLNCGLCNMRLSGHCPSCGCGEHHSCSIAKCSLNYKGIEYCFQCDNFPCEKYKDADKYDSFITHLHQFKDIKKFQEISEVTYTKEQIAKVEILNFLLENYNAGRQKTFFCLAVNLLELENIKEIVKHLEENEDLKNMQIKEKALHAVDQFKSLAENYGIILKLRKK</sequence>
<proteinExistence type="predicted"/>
<accession>A0AC61MYT1</accession>
<reference evidence="1 2" key="1">
    <citation type="journal article" date="2022" name="Int. J. Syst. Evol. Microbiol.">
        <title>Miniphocaeibacter halophilus sp. nov., an ammonium-tolerant acetate-producing bacterium isolated from a biogas system.</title>
        <authorList>
            <person name="Schnurer A."/>
            <person name="Singh A."/>
            <person name="Bi S."/>
            <person name="Qiao W."/>
            <person name="Westerholm M."/>
        </authorList>
    </citation>
    <scope>NUCLEOTIDE SEQUENCE [LARGE SCALE GENOMIC DNA]</scope>
    <source>
        <strain evidence="1 2">AMB_01</strain>
    </source>
</reference>
<dbReference type="Proteomes" id="UP000595814">
    <property type="component" value="Chromosome"/>
</dbReference>
<evidence type="ECO:0000313" key="2">
    <source>
        <dbReference type="Proteomes" id="UP000595814"/>
    </source>
</evidence>
<evidence type="ECO:0000313" key="1">
    <source>
        <dbReference type="EMBL" id="QQK08419.1"/>
    </source>
</evidence>
<dbReference type="EMBL" id="CP066744">
    <property type="protein sequence ID" value="QQK08419.1"/>
    <property type="molecule type" value="Genomic_DNA"/>
</dbReference>
<name>A0AC61MYT1_9FIRM</name>
<gene>
    <name evidence="1" type="ORF">JFY71_02465</name>
</gene>
<protein>
    <submittedName>
        <fullName evidence="1">DUF3795 domain-containing protein</fullName>
    </submittedName>
</protein>
<organism evidence="1 2">
    <name type="scientific">Miniphocaeibacter halophilus</name>
    <dbReference type="NCBI Taxonomy" id="2931922"/>
    <lineage>
        <taxon>Bacteria</taxon>
        <taxon>Bacillati</taxon>
        <taxon>Bacillota</taxon>
        <taxon>Tissierellia</taxon>
        <taxon>Tissierellales</taxon>
        <taxon>Peptoniphilaceae</taxon>
        <taxon>Miniphocaeibacter</taxon>
    </lineage>
</organism>
<keyword evidence="2" id="KW-1185">Reference proteome</keyword>